<keyword evidence="2" id="KW-1185">Reference proteome</keyword>
<organism evidence="1 2">
    <name type="scientific">Lentzea alba</name>
    <dbReference type="NCBI Taxonomy" id="2714351"/>
    <lineage>
        <taxon>Bacteria</taxon>
        <taxon>Bacillati</taxon>
        <taxon>Actinomycetota</taxon>
        <taxon>Actinomycetes</taxon>
        <taxon>Pseudonocardiales</taxon>
        <taxon>Pseudonocardiaceae</taxon>
        <taxon>Lentzea</taxon>
    </lineage>
</organism>
<dbReference type="EMBL" id="JAAMPJ010000014">
    <property type="protein sequence ID" value="NGY65072.1"/>
    <property type="molecule type" value="Genomic_DNA"/>
</dbReference>
<evidence type="ECO:0000313" key="1">
    <source>
        <dbReference type="EMBL" id="NGY65072.1"/>
    </source>
</evidence>
<dbReference type="Gene3D" id="3.40.50.12580">
    <property type="match status" value="1"/>
</dbReference>
<name>A0A7C9VWT3_9PSEU</name>
<dbReference type="InterPro" id="IPR043148">
    <property type="entry name" value="TagF_C"/>
</dbReference>
<dbReference type="SUPFAM" id="SSF53756">
    <property type="entry name" value="UDP-Glycosyltransferase/glycogen phosphorylase"/>
    <property type="match status" value="1"/>
</dbReference>
<accession>A0A7C9VWT3</accession>
<proteinExistence type="predicted"/>
<dbReference type="Proteomes" id="UP000481360">
    <property type="component" value="Unassembled WGS sequence"/>
</dbReference>
<protein>
    <recommendedName>
        <fullName evidence="3">CDP-Glycerol:Poly(Glycerophosphate) glycerophosphotransferase</fullName>
    </recommendedName>
</protein>
<dbReference type="AlphaFoldDB" id="A0A7C9VWT3"/>
<evidence type="ECO:0008006" key="3">
    <source>
        <dbReference type="Google" id="ProtNLM"/>
    </source>
</evidence>
<evidence type="ECO:0000313" key="2">
    <source>
        <dbReference type="Proteomes" id="UP000481360"/>
    </source>
</evidence>
<comment type="caution">
    <text evidence="1">The sequence shown here is derived from an EMBL/GenBank/DDBJ whole genome shotgun (WGS) entry which is preliminary data.</text>
</comment>
<gene>
    <name evidence="1" type="ORF">G7043_39780</name>
</gene>
<reference evidence="1 2" key="1">
    <citation type="submission" date="2020-03" db="EMBL/GenBank/DDBJ databases">
        <title>Isolation and identification of active actinomycetes.</title>
        <authorList>
            <person name="Sun X."/>
        </authorList>
    </citation>
    <scope>NUCLEOTIDE SEQUENCE [LARGE SCALE GENOMIC DNA]</scope>
    <source>
        <strain evidence="1 2">NEAU-D13</strain>
    </source>
</reference>
<sequence>MVIRTLTSLVRLQDVVPLIDADRRVMLRYTLDEGSHFTAGLHAHLAACDIPLISWAEASNTKFDLVLAAHTNASLAELDGPLVVMPHGAGYNRVLPSRTASDTVPVGLSRQELTSQGEVFPTVIGLSHERQIDQLRRSCPPAVNRAVVIGDPTWDRLVASRTRRDSYRRHLGVTADQRLVVISSTWDVNSLLGQPERLVERLVAQLPMDEFRVALVLHPNVWAHHGVNTILGWFRDCLDSGLMLIQPHDSWQATLIAADAVVGDHGSVSFYGAALGHPFLKAGNGLRDLAEESTTAAFMRGADPIEPLGDLRAQIESCFVTHDPSYLRAITTQALGRKGESWSVLRRVLYDLMALEPPASAPRMLPLNAPEPLRGNDVTACHVTASLRDGRLQLERFPAVLEQFRRATDVEEYFLVADDEETDHRLRASAEIVIRSTPLPKDHALEWARTTLAECSGATMVAAATDDHCLVVLRSGEVLRSQDVLGSAAALYSWLATGGVLGDELSLELRRHGSTTQLTLRRLGAAAG</sequence>